<proteinExistence type="inferred from homology"/>
<accession>A0A2H0RIS5</accession>
<dbReference type="Proteomes" id="UP000230431">
    <property type="component" value="Unassembled WGS sequence"/>
</dbReference>
<keyword evidence="2" id="KW-0963">Cytoplasm</keyword>
<comment type="subunit">
    <text evidence="2">Monomer. Binds 30S ribosomal subunits, but not 50S ribosomal subunits or 70S ribosomes.</text>
</comment>
<organism evidence="3 4">
    <name type="scientific">Candidatus Vogelbacteria bacterium CG10_big_fil_rev_8_21_14_0_10_49_38</name>
    <dbReference type="NCBI Taxonomy" id="1975043"/>
    <lineage>
        <taxon>Bacteria</taxon>
        <taxon>Candidatus Vogeliibacteriota</taxon>
    </lineage>
</organism>
<dbReference type="PANTHER" id="PTHR33515:SF1">
    <property type="entry name" value="RIBOSOME-BINDING FACTOR A, CHLOROPLASTIC-RELATED"/>
    <property type="match status" value="1"/>
</dbReference>
<comment type="function">
    <text evidence="2">One of several proteins that assist in the late maturation steps of the functional core of the 30S ribosomal subunit. Associates with free 30S ribosomal subunits (but not with 30S subunits that are part of 70S ribosomes or polysomes). Required for efficient processing of 16S rRNA. May interact with the 5'-terminal helix region of 16S rRNA.</text>
</comment>
<protein>
    <recommendedName>
        <fullName evidence="2">Ribosome-binding factor A</fullName>
    </recommendedName>
</protein>
<dbReference type="GO" id="GO:0005829">
    <property type="term" value="C:cytosol"/>
    <property type="evidence" value="ECO:0007669"/>
    <property type="project" value="TreeGrafter"/>
</dbReference>
<dbReference type="Gene3D" id="3.30.300.20">
    <property type="match status" value="1"/>
</dbReference>
<dbReference type="GO" id="GO:0030490">
    <property type="term" value="P:maturation of SSU-rRNA"/>
    <property type="evidence" value="ECO:0007669"/>
    <property type="project" value="UniProtKB-UniRule"/>
</dbReference>
<dbReference type="InterPro" id="IPR015946">
    <property type="entry name" value="KH_dom-like_a/b"/>
</dbReference>
<dbReference type="PROSITE" id="PS01319">
    <property type="entry name" value="RBFA"/>
    <property type="match status" value="1"/>
</dbReference>
<comment type="caution">
    <text evidence="3">The sequence shown here is derived from an EMBL/GenBank/DDBJ whole genome shotgun (WGS) entry which is preliminary data.</text>
</comment>
<comment type="similarity">
    <text evidence="2">Belongs to the RbfA family.</text>
</comment>
<keyword evidence="1 2" id="KW-0690">Ribosome biogenesis</keyword>
<dbReference type="NCBIfam" id="TIGR00082">
    <property type="entry name" value="rbfA"/>
    <property type="match status" value="1"/>
</dbReference>
<dbReference type="AlphaFoldDB" id="A0A2H0RIS5"/>
<dbReference type="InterPro" id="IPR020053">
    <property type="entry name" value="Ribosome-bd_factorA_CS"/>
</dbReference>
<evidence type="ECO:0000256" key="2">
    <source>
        <dbReference type="HAMAP-Rule" id="MF_00003"/>
    </source>
</evidence>
<reference evidence="3 4" key="1">
    <citation type="submission" date="2017-09" db="EMBL/GenBank/DDBJ databases">
        <title>Depth-based differentiation of microbial function through sediment-hosted aquifers and enrichment of novel symbionts in the deep terrestrial subsurface.</title>
        <authorList>
            <person name="Probst A.J."/>
            <person name="Ladd B."/>
            <person name="Jarett J.K."/>
            <person name="Geller-Mcgrath D.E."/>
            <person name="Sieber C.M."/>
            <person name="Emerson J.B."/>
            <person name="Anantharaman K."/>
            <person name="Thomas B.C."/>
            <person name="Malmstrom R."/>
            <person name="Stieglmeier M."/>
            <person name="Klingl A."/>
            <person name="Woyke T."/>
            <person name="Ryan C.M."/>
            <person name="Banfield J.F."/>
        </authorList>
    </citation>
    <scope>NUCLEOTIDE SEQUENCE [LARGE SCALE GENOMIC DNA]</scope>
    <source>
        <strain evidence="3">CG10_big_fil_rev_8_21_14_0_10_49_38</strain>
    </source>
</reference>
<dbReference type="InterPro" id="IPR000238">
    <property type="entry name" value="RbfA"/>
</dbReference>
<evidence type="ECO:0000256" key="1">
    <source>
        <dbReference type="ARBA" id="ARBA00022517"/>
    </source>
</evidence>
<dbReference type="PANTHER" id="PTHR33515">
    <property type="entry name" value="RIBOSOME-BINDING FACTOR A, CHLOROPLASTIC-RELATED"/>
    <property type="match status" value="1"/>
</dbReference>
<dbReference type="HAMAP" id="MF_00003">
    <property type="entry name" value="RbfA"/>
    <property type="match status" value="1"/>
</dbReference>
<dbReference type="EMBL" id="PCYK01000001">
    <property type="protein sequence ID" value="PIR46461.1"/>
    <property type="molecule type" value="Genomic_DNA"/>
</dbReference>
<sequence length="114" mass="13391">MDNKNRPFKRKDRVSELIWHELGTLILREVEFENAIVTITKVELSDKLDFVKIFVSILPESQEEEALRVLNTRRPYLQSMLLRKINIRPMPTLDFRIDRGTLNAAGVERALLEK</sequence>
<gene>
    <name evidence="2 3" type="primary">rbfA</name>
    <name evidence="3" type="ORF">COV08_00015</name>
</gene>
<evidence type="ECO:0000313" key="4">
    <source>
        <dbReference type="Proteomes" id="UP000230431"/>
    </source>
</evidence>
<name>A0A2H0RIS5_9BACT</name>
<dbReference type="Pfam" id="PF02033">
    <property type="entry name" value="RBFA"/>
    <property type="match status" value="1"/>
</dbReference>
<dbReference type="GO" id="GO:0043024">
    <property type="term" value="F:ribosomal small subunit binding"/>
    <property type="evidence" value="ECO:0007669"/>
    <property type="project" value="TreeGrafter"/>
</dbReference>
<dbReference type="InterPro" id="IPR023799">
    <property type="entry name" value="RbfA_dom_sf"/>
</dbReference>
<evidence type="ECO:0000313" key="3">
    <source>
        <dbReference type="EMBL" id="PIR46461.1"/>
    </source>
</evidence>
<dbReference type="SUPFAM" id="SSF89919">
    <property type="entry name" value="Ribosome-binding factor A, RbfA"/>
    <property type="match status" value="1"/>
</dbReference>
<comment type="subcellular location">
    <subcellularLocation>
        <location evidence="2">Cytoplasm</location>
    </subcellularLocation>
</comment>